<evidence type="ECO:0000313" key="2">
    <source>
        <dbReference type="Proteomes" id="UP001595705"/>
    </source>
</evidence>
<dbReference type="Proteomes" id="UP001595705">
    <property type="component" value="Unassembled WGS sequence"/>
</dbReference>
<evidence type="ECO:0000313" key="1">
    <source>
        <dbReference type="EMBL" id="MFC3716834.1"/>
    </source>
</evidence>
<sequence>MADQYVVLPLHAVRDAKRHDDPYMAADEAARLVEKDRAPRVVLRVMSEISVAPEPKLAVVQIAEVPGNG</sequence>
<accession>A0ABV7XPQ5</accession>
<comment type="caution">
    <text evidence="1">The sequence shown here is derived from an EMBL/GenBank/DDBJ whole genome shotgun (WGS) entry which is preliminary data.</text>
</comment>
<gene>
    <name evidence="1" type="ORF">ACFONC_11795</name>
</gene>
<reference evidence="2" key="1">
    <citation type="journal article" date="2019" name="Int. J. Syst. Evol. Microbiol.">
        <title>The Global Catalogue of Microorganisms (GCM) 10K type strain sequencing project: providing services to taxonomists for standard genome sequencing and annotation.</title>
        <authorList>
            <consortium name="The Broad Institute Genomics Platform"/>
            <consortium name="The Broad Institute Genome Sequencing Center for Infectious Disease"/>
            <person name="Wu L."/>
            <person name="Ma J."/>
        </authorList>
    </citation>
    <scope>NUCLEOTIDE SEQUENCE [LARGE SCALE GENOMIC DNA]</scope>
    <source>
        <strain evidence="2">KCTC 42441</strain>
    </source>
</reference>
<dbReference type="EMBL" id="JBHRYA010000007">
    <property type="protein sequence ID" value="MFC3716834.1"/>
    <property type="molecule type" value="Genomic_DNA"/>
</dbReference>
<keyword evidence="2" id="KW-1185">Reference proteome</keyword>
<name>A0ABV7XPQ5_9GAMM</name>
<organism evidence="1 2">
    <name type="scientific">Luteimonas soli</name>
    <dbReference type="NCBI Taxonomy" id="1648966"/>
    <lineage>
        <taxon>Bacteria</taxon>
        <taxon>Pseudomonadati</taxon>
        <taxon>Pseudomonadota</taxon>
        <taxon>Gammaproteobacteria</taxon>
        <taxon>Lysobacterales</taxon>
        <taxon>Lysobacteraceae</taxon>
        <taxon>Luteimonas</taxon>
    </lineage>
</organism>
<protein>
    <submittedName>
        <fullName evidence="1">Uncharacterized protein</fullName>
    </submittedName>
</protein>
<dbReference type="RefSeq" id="WP_386744278.1">
    <property type="nucleotide sequence ID" value="NZ_JBHRYA010000007.1"/>
</dbReference>
<proteinExistence type="predicted"/>